<evidence type="ECO:0000313" key="1">
    <source>
        <dbReference type="EMBL" id="KAJ9122451.1"/>
    </source>
</evidence>
<organism evidence="1 2">
    <name type="scientific">Naganishia vaughanmartiniae</name>
    <dbReference type="NCBI Taxonomy" id="1424756"/>
    <lineage>
        <taxon>Eukaryota</taxon>
        <taxon>Fungi</taxon>
        <taxon>Dikarya</taxon>
        <taxon>Basidiomycota</taxon>
        <taxon>Agaricomycotina</taxon>
        <taxon>Tremellomycetes</taxon>
        <taxon>Filobasidiales</taxon>
        <taxon>Filobasidiaceae</taxon>
        <taxon>Naganishia</taxon>
    </lineage>
</organism>
<gene>
    <name evidence="1" type="ORF">QFC22_001876</name>
</gene>
<evidence type="ECO:0000313" key="2">
    <source>
        <dbReference type="Proteomes" id="UP001243375"/>
    </source>
</evidence>
<name>A0ACC2XFN3_9TREE</name>
<keyword evidence="2" id="KW-1185">Reference proteome</keyword>
<dbReference type="EMBL" id="JASBWU010000004">
    <property type="protein sequence ID" value="KAJ9122451.1"/>
    <property type="molecule type" value="Genomic_DNA"/>
</dbReference>
<reference evidence="1" key="1">
    <citation type="submission" date="2023-04" db="EMBL/GenBank/DDBJ databases">
        <title>Draft Genome sequencing of Naganishia species isolated from polar environments using Oxford Nanopore Technology.</title>
        <authorList>
            <person name="Leo P."/>
            <person name="Venkateswaran K."/>
        </authorList>
    </citation>
    <scope>NUCLEOTIDE SEQUENCE</scope>
    <source>
        <strain evidence="1">MNA-CCFEE 5425</strain>
    </source>
</reference>
<proteinExistence type="predicted"/>
<comment type="caution">
    <text evidence="1">The sequence shown here is derived from an EMBL/GenBank/DDBJ whole genome shotgun (WGS) entry which is preliminary data.</text>
</comment>
<protein>
    <submittedName>
        <fullName evidence="1">Uncharacterized protein</fullName>
    </submittedName>
</protein>
<accession>A0ACC2XFN3</accession>
<dbReference type="Proteomes" id="UP001243375">
    <property type="component" value="Unassembled WGS sequence"/>
</dbReference>
<sequence>MAGFQDIFEQRRKMFDKKLDCGWNLSNDHPGRISTLGSLDLGDVNNEGQQGTMLWEGEQRQRKDINLAPIGQRTGGHVRTDMPVNAGWNSSPFAMQSSGSQFSSDAPKMDGILIDFGQVIEPAPSDMANMAPASHLTSRETAFNPRAFGASIGWRVARGQSQRDVVPIGPSSYMGGTEINHSTNAPPPNPRSRFSSAISSNSANPRPNIINTSRLSVTIDADPGRRRTSSATKAEQRTSDLEDLDLVRRTANTYVSPSSARGIWDSLPTGIPNNTNSLSNDNENIPLSSIPSESATVVGESSPITSASEEQKKAISTISAPPDRRLSTSIHASAAATPSQSRRRGEGRQKGHWGKIAVRGEETNERDGNPSGATAAVASGSTASQPGTGRSKGSSVNEASTAWRVKSEVDGGEHARDQSVKHDGVTDQDQTKAEDRLPSFFSTQALFQDSPPANDQAAFDSPPTVKSGSLPSGMDETAAASSMIDDMDQAVPWRGEQTDVPGTESNGSQSGDVQPPSEVVLEKFKVFLDSIQPQVAELAQQLENADSYSLCVQLAEALITYTMKDPEDREKEWGLDEHKS</sequence>